<gene>
    <name evidence="4" type="ORF">DFQ27_006229</name>
</gene>
<dbReference type="Pfam" id="PF10356">
    <property type="entry name" value="RRG7"/>
    <property type="match status" value="2"/>
</dbReference>
<dbReference type="OrthoDB" id="20734at2759"/>
<dbReference type="Proteomes" id="UP000807716">
    <property type="component" value="Unassembled WGS sequence"/>
</dbReference>
<protein>
    <recommendedName>
        <fullName evidence="6">Restriction endonuclease type IV Mrr domain-containing protein</fullName>
    </recommendedName>
</protein>
<reference evidence="4" key="1">
    <citation type="journal article" date="2020" name="Fungal Divers.">
        <title>Resolving the Mortierellaceae phylogeny through synthesis of multi-gene phylogenetics and phylogenomics.</title>
        <authorList>
            <person name="Vandepol N."/>
            <person name="Liber J."/>
            <person name="Desiro A."/>
            <person name="Na H."/>
            <person name="Kennedy M."/>
            <person name="Barry K."/>
            <person name="Grigoriev I.V."/>
            <person name="Miller A.N."/>
            <person name="O'Donnell K."/>
            <person name="Stajich J.E."/>
            <person name="Bonito G."/>
        </authorList>
    </citation>
    <scope>NUCLEOTIDE SEQUENCE</scope>
    <source>
        <strain evidence="4">BC1065</strain>
    </source>
</reference>
<accession>A0A9P6PWD3</accession>
<evidence type="ECO:0000313" key="5">
    <source>
        <dbReference type="Proteomes" id="UP000807716"/>
    </source>
</evidence>
<keyword evidence="5" id="KW-1185">Reference proteome</keyword>
<evidence type="ECO:0000256" key="1">
    <source>
        <dbReference type="ARBA" id="ARBA00004173"/>
    </source>
</evidence>
<feature type="region of interest" description="Disordered" evidence="3">
    <location>
        <begin position="50"/>
        <end position="79"/>
    </location>
</feature>
<dbReference type="PANTHER" id="PTHR28133:SF1">
    <property type="entry name" value="REQUIRED FOR RESPIRATORY GROWTH PROTEIN 7, MITOCHONDRIAL"/>
    <property type="match status" value="1"/>
</dbReference>
<dbReference type="InterPro" id="IPR011856">
    <property type="entry name" value="tRNA_endonuc-like_dom_sf"/>
</dbReference>
<evidence type="ECO:0008006" key="6">
    <source>
        <dbReference type="Google" id="ProtNLM"/>
    </source>
</evidence>
<evidence type="ECO:0000256" key="2">
    <source>
        <dbReference type="ARBA" id="ARBA00023128"/>
    </source>
</evidence>
<feature type="compositionally biased region" description="Low complexity" evidence="3">
    <location>
        <begin position="66"/>
        <end position="76"/>
    </location>
</feature>
<proteinExistence type="predicted"/>
<dbReference type="Gene3D" id="3.40.1350.10">
    <property type="match status" value="1"/>
</dbReference>
<dbReference type="EMBL" id="JAAAJB010000459">
    <property type="protein sequence ID" value="KAG0255460.1"/>
    <property type="molecule type" value="Genomic_DNA"/>
</dbReference>
<name>A0A9P6PWD3_9FUNG</name>
<organism evidence="4 5">
    <name type="scientific">Actinomortierella ambigua</name>
    <dbReference type="NCBI Taxonomy" id="1343610"/>
    <lineage>
        <taxon>Eukaryota</taxon>
        <taxon>Fungi</taxon>
        <taxon>Fungi incertae sedis</taxon>
        <taxon>Mucoromycota</taxon>
        <taxon>Mortierellomycotina</taxon>
        <taxon>Mortierellomycetes</taxon>
        <taxon>Mortierellales</taxon>
        <taxon>Mortierellaceae</taxon>
        <taxon>Actinomortierella</taxon>
    </lineage>
</organism>
<evidence type="ECO:0000256" key="3">
    <source>
        <dbReference type="SAM" id="MobiDB-lite"/>
    </source>
</evidence>
<dbReference type="GO" id="GO:0005739">
    <property type="term" value="C:mitochondrion"/>
    <property type="evidence" value="ECO:0007669"/>
    <property type="project" value="UniProtKB-SubCell"/>
</dbReference>
<keyword evidence="2" id="KW-0496">Mitochondrion</keyword>
<evidence type="ECO:0000313" key="4">
    <source>
        <dbReference type="EMBL" id="KAG0255460.1"/>
    </source>
</evidence>
<sequence>MDAATELNKVALGHKGSTYQEYSVDSRMLGLEPAPFPASVLTPLTATTTLRARNRLSSQGREDKGSSINPPLSSSSHNDLESFRSVEHINTGSSLFRGTLFEYQTQSVLQRQLGIYTHRSAGNGDEGVDLRGKWFLPLSAAPAPEDWVRHLNVIVQCKKSTGKIGPRIVRELQGTLSYESQPTLAILASASDFTKQALVPCLKSLWPMALVVIDTELHECRKLMWNQAAEHVMHGLQIGTLRKQNNGRVVMSAGADAATGAAEGRPVLCFNGRILERLPGPLRPSEHGYVELTNSKVGGGVDKRFLRHEVQPASAPITHSVHTSLNAGTVDSTPEWDEDFLNHHPTENEQDRVNGVEYMSEDYTEYIRTLNNDNQLLVEADSEHEFSNVDWSWMEPMDKAHLADWLSVEPRSYEAEGERILHSIDLPTHMRPCTPT</sequence>
<dbReference type="GO" id="GO:0003676">
    <property type="term" value="F:nucleic acid binding"/>
    <property type="evidence" value="ECO:0007669"/>
    <property type="project" value="InterPro"/>
</dbReference>
<dbReference type="InterPro" id="IPR018828">
    <property type="entry name" value="RRG7"/>
</dbReference>
<dbReference type="PANTHER" id="PTHR28133">
    <property type="entry name" value="REQUIRED FOR RESPIRATORY GROWTH PROTEIN 7, MITOCHONDRIAL"/>
    <property type="match status" value="1"/>
</dbReference>
<dbReference type="AlphaFoldDB" id="A0A9P6PWD3"/>
<comment type="caution">
    <text evidence="4">The sequence shown here is derived from an EMBL/GenBank/DDBJ whole genome shotgun (WGS) entry which is preliminary data.</text>
</comment>
<comment type="subcellular location">
    <subcellularLocation>
        <location evidence="1">Mitochondrion</location>
    </subcellularLocation>
</comment>